<comment type="caution">
    <text evidence="1">The sequence shown here is derived from an EMBL/GenBank/DDBJ whole genome shotgun (WGS) entry which is preliminary data.</text>
</comment>
<proteinExistence type="predicted"/>
<gene>
    <name evidence="1" type="ORF">CA54_16570</name>
</gene>
<reference evidence="1 2" key="1">
    <citation type="submission" date="2019-02" db="EMBL/GenBank/DDBJ databases">
        <title>Deep-cultivation of Planctomycetes and their phenomic and genomic characterization uncovers novel biology.</title>
        <authorList>
            <person name="Wiegand S."/>
            <person name="Jogler M."/>
            <person name="Boedeker C."/>
            <person name="Pinto D."/>
            <person name="Vollmers J."/>
            <person name="Rivas-Marin E."/>
            <person name="Kohn T."/>
            <person name="Peeters S.H."/>
            <person name="Heuer A."/>
            <person name="Rast P."/>
            <person name="Oberbeckmann S."/>
            <person name="Bunk B."/>
            <person name="Jeske O."/>
            <person name="Meyerdierks A."/>
            <person name="Storesund J.E."/>
            <person name="Kallscheuer N."/>
            <person name="Luecker S."/>
            <person name="Lage O.M."/>
            <person name="Pohl T."/>
            <person name="Merkel B.J."/>
            <person name="Hornburger P."/>
            <person name="Mueller R.-W."/>
            <person name="Bruemmer F."/>
            <person name="Labrenz M."/>
            <person name="Spormann A.M."/>
            <person name="Op Den Camp H."/>
            <person name="Overmann J."/>
            <person name="Amann R."/>
            <person name="Jetten M.S.M."/>
            <person name="Mascher T."/>
            <person name="Medema M.H."/>
            <person name="Devos D.P."/>
            <person name="Kaster A.-K."/>
            <person name="Ovreas L."/>
            <person name="Rohde M."/>
            <person name="Galperin M.Y."/>
            <person name="Jogler C."/>
        </authorList>
    </citation>
    <scope>NUCLEOTIDE SEQUENCE [LARGE SCALE GENOMIC DNA]</scope>
    <source>
        <strain evidence="1 2">CA54</strain>
    </source>
</reference>
<evidence type="ECO:0000313" key="1">
    <source>
        <dbReference type="EMBL" id="TWU12831.1"/>
    </source>
</evidence>
<organism evidence="1 2">
    <name type="scientific">Symmachiella macrocystis</name>
    <dbReference type="NCBI Taxonomy" id="2527985"/>
    <lineage>
        <taxon>Bacteria</taxon>
        <taxon>Pseudomonadati</taxon>
        <taxon>Planctomycetota</taxon>
        <taxon>Planctomycetia</taxon>
        <taxon>Planctomycetales</taxon>
        <taxon>Planctomycetaceae</taxon>
        <taxon>Symmachiella</taxon>
    </lineage>
</organism>
<dbReference type="EMBL" id="SJPP01000001">
    <property type="protein sequence ID" value="TWU12831.1"/>
    <property type="molecule type" value="Genomic_DNA"/>
</dbReference>
<dbReference type="RefSeq" id="WP_197532283.1">
    <property type="nucleotide sequence ID" value="NZ_SJPP01000001.1"/>
</dbReference>
<sequence length="57" mass="6843">MKLLDIELIKTPRYQEWLEKVKTEDPGVWREHVEANERSIAEAEVLTKQRARNEHLD</sequence>
<keyword evidence="2" id="KW-1185">Reference proteome</keyword>
<accession>A0A5C6BN31</accession>
<evidence type="ECO:0000313" key="2">
    <source>
        <dbReference type="Proteomes" id="UP000320735"/>
    </source>
</evidence>
<name>A0A5C6BN31_9PLAN</name>
<protein>
    <submittedName>
        <fullName evidence="1">Uncharacterized protein</fullName>
    </submittedName>
</protein>
<dbReference type="AlphaFoldDB" id="A0A5C6BN31"/>
<dbReference type="Proteomes" id="UP000320735">
    <property type="component" value="Unassembled WGS sequence"/>
</dbReference>